<dbReference type="Proteomes" id="UP000318307">
    <property type="component" value="Unassembled WGS sequence"/>
</dbReference>
<dbReference type="InterPro" id="IPR027417">
    <property type="entry name" value="P-loop_NTPase"/>
</dbReference>
<dbReference type="Gene3D" id="3.40.50.300">
    <property type="entry name" value="P-loop containing nucleotide triphosphate hydrolases"/>
    <property type="match status" value="1"/>
</dbReference>
<evidence type="ECO:0000313" key="2">
    <source>
        <dbReference type="Proteomes" id="UP000318307"/>
    </source>
</evidence>
<dbReference type="RefSeq" id="WP_144685732.1">
    <property type="nucleotide sequence ID" value="NZ_VLLC01000023.1"/>
</dbReference>
<gene>
    <name evidence="1" type="ORF">LZ24_02608</name>
</gene>
<protein>
    <submittedName>
        <fullName evidence="1">ATPase family protein associated with various cellular activities (AAA)</fullName>
    </submittedName>
</protein>
<proteinExistence type="predicted"/>
<keyword evidence="2" id="KW-1185">Reference proteome</keyword>
<reference evidence="1 2" key="1">
    <citation type="submission" date="2019-07" db="EMBL/GenBank/DDBJ databases">
        <title>Genome sequencing of 100 strains of the haloalkaliphilic chemolithoautotrophic sulfur-oxidizing bacterium Thioalkalivibrio.</title>
        <authorList>
            <person name="Muyzer G."/>
        </authorList>
    </citation>
    <scope>NUCLEOTIDE SEQUENCE [LARGE SCALE GENOMIC DNA]</scope>
    <source>
        <strain evidence="1 2">ASO4-4</strain>
    </source>
</reference>
<evidence type="ECO:0000313" key="1">
    <source>
        <dbReference type="EMBL" id="TWI68128.1"/>
    </source>
</evidence>
<accession>A0A562RGL1</accession>
<name>A0A562RGL1_9BACT</name>
<dbReference type="SUPFAM" id="SSF52540">
    <property type="entry name" value="P-loop containing nucleoside triphosphate hydrolases"/>
    <property type="match status" value="1"/>
</dbReference>
<dbReference type="AlphaFoldDB" id="A0A562RGL1"/>
<comment type="caution">
    <text evidence="1">The sequence shown here is derived from an EMBL/GenBank/DDBJ whole genome shotgun (WGS) entry which is preliminary data.</text>
</comment>
<dbReference type="EMBL" id="VLLC01000023">
    <property type="protein sequence ID" value="TWI68128.1"/>
    <property type="molecule type" value="Genomic_DNA"/>
</dbReference>
<organism evidence="1 2">
    <name type="scientific">Desulfobotulus alkaliphilus</name>
    <dbReference type="NCBI Taxonomy" id="622671"/>
    <lineage>
        <taxon>Bacteria</taxon>
        <taxon>Pseudomonadati</taxon>
        <taxon>Thermodesulfobacteriota</taxon>
        <taxon>Desulfobacteria</taxon>
        <taxon>Desulfobacterales</taxon>
        <taxon>Desulfobacteraceae</taxon>
        <taxon>Desulfobotulus</taxon>
    </lineage>
</organism>
<sequence length="828" mass="94984">MQQQYMVNIGSDIKSTQIITKNVILLTPSSDQLIPAEAHPPLTFSPQTASVVTELQEQFLDSIGSNLIRPEITRSKIFSRIEDAIEKGQDILVHGPSGYGKSAVLHKLTQDLRENGIPCLPLRLDRRIPDKSARQYGMEMDLQNSPALALSAMAGDEKAVLILDQLDAIRWTAAHSSRAMDICKEMLRQVRALREQGKDRILVFACRTFDLENDPEIRAFLGGPEKEKFVKIAVEALAEEEIRGIIGPDFENLSRQHRHILAIPLHLSMWLRIREDGGQMPFQTATQLMRCFLENLRRTLEEKASVSVKEMNAFLKPLLDHMETRGEVSAPVGRLENSSTILLDKLISFGLLQRDRQRISFCHQRYLDYLIAERLLPHIYEGNGKVLTWLGSREQQSLFRREQLRQVLTLLTEESAPDFFSAAQNLLESPHVRFHMKHLVLEILGQLDAPSEEIRHYCLDLSEKDEWQGHMLETVFSGHAPWVRILLASGSIQRWLSLSQGEEAFKALSLLRSVTDTLPDQVAETLCPFLHKGEDWPRRILNTLCWDEANDSDAMFALRLDLIRCGHMKSPVCWDSLGSKSPLRAVRLVKTILSTWRLDAKGRLIRKENDDFKNWYRPYLQILKKTIAQCPEQGWNLLFPEIVRLTDIHPNPHYEARLSMWEKDRSYYGRPQTDFARGSLEILIQAGKILLDKQAEFLLEELSSLEKSTSPVAQEILMSLYADLPPHRADTGIRWLLSNSGRFWLDFYAKKSRWGAGIRLIRKLSPHCSQGLFHELEESLIHYHSPQEKFNAEYYPKFPINYTPTNVIQSAKIGCMALRLKFLFVVFG</sequence>
<dbReference type="OrthoDB" id="9805535at2"/>